<keyword evidence="2" id="KW-0472">Membrane</keyword>
<dbReference type="VEuPathDB" id="FungiDB:PYU1_G010978"/>
<dbReference type="AlphaFoldDB" id="K3X1A3"/>
<dbReference type="InParanoid" id="K3X1A3"/>
<reference evidence="4" key="2">
    <citation type="submission" date="2010-04" db="EMBL/GenBank/DDBJ databases">
        <authorList>
            <person name="Buell R."/>
            <person name="Hamilton J."/>
            <person name="Hostetler J."/>
        </authorList>
    </citation>
    <scope>NUCLEOTIDE SEQUENCE [LARGE SCALE GENOMIC DNA]</scope>
    <source>
        <strain evidence="4">DAOM:BR144</strain>
    </source>
</reference>
<evidence type="ECO:0000313" key="3">
    <source>
        <dbReference type="EnsemblProtists" id="PYU1_T011002"/>
    </source>
</evidence>
<accession>K3X1A3</accession>
<keyword evidence="2" id="KW-0812">Transmembrane</keyword>
<keyword evidence="2" id="KW-1133">Transmembrane helix</keyword>
<feature type="region of interest" description="Disordered" evidence="1">
    <location>
        <begin position="139"/>
        <end position="226"/>
    </location>
</feature>
<name>K3X1A3_GLOUD</name>
<reference evidence="4" key="1">
    <citation type="journal article" date="2010" name="Genome Biol.">
        <title>Genome sequence of the necrotrophic plant pathogen Pythium ultimum reveals original pathogenicity mechanisms and effector repertoire.</title>
        <authorList>
            <person name="Levesque C.A."/>
            <person name="Brouwer H."/>
            <person name="Cano L."/>
            <person name="Hamilton J.P."/>
            <person name="Holt C."/>
            <person name="Huitema E."/>
            <person name="Raffaele S."/>
            <person name="Robideau G.P."/>
            <person name="Thines M."/>
            <person name="Win J."/>
            <person name="Zerillo M.M."/>
            <person name="Beakes G.W."/>
            <person name="Boore J.L."/>
            <person name="Busam D."/>
            <person name="Dumas B."/>
            <person name="Ferriera S."/>
            <person name="Fuerstenberg S.I."/>
            <person name="Gachon C.M."/>
            <person name="Gaulin E."/>
            <person name="Govers F."/>
            <person name="Grenville-Briggs L."/>
            <person name="Horner N."/>
            <person name="Hostetler J."/>
            <person name="Jiang R.H."/>
            <person name="Johnson J."/>
            <person name="Krajaejun T."/>
            <person name="Lin H."/>
            <person name="Meijer H.J."/>
            <person name="Moore B."/>
            <person name="Morris P."/>
            <person name="Phuntmart V."/>
            <person name="Puiu D."/>
            <person name="Shetty J."/>
            <person name="Stajich J.E."/>
            <person name="Tripathy S."/>
            <person name="Wawra S."/>
            <person name="van West P."/>
            <person name="Whitty B.R."/>
            <person name="Coutinho P.M."/>
            <person name="Henrissat B."/>
            <person name="Martin F."/>
            <person name="Thomas P.D."/>
            <person name="Tyler B.M."/>
            <person name="De Vries R.P."/>
            <person name="Kamoun S."/>
            <person name="Yandell M."/>
            <person name="Tisserat N."/>
            <person name="Buell C.R."/>
        </authorList>
    </citation>
    <scope>NUCLEOTIDE SEQUENCE</scope>
    <source>
        <strain evidence="4">DAOM:BR144</strain>
    </source>
</reference>
<feature type="compositionally biased region" description="Acidic residues" evidence="1">
    <location>
        <begin position="144"/>
        <end position="162"/>
    </location>
</feature>
<sequence>MERMRTHAVRGEDLAIEEFQQHRGFGMIDQGCLACRAGNCSHAVGNKTRGVYCGDLITTFRPCCCTFRNECMTTIFSETCECFDSEEEEELMTTRFYLFVVLTLVAWALLLYDKMCSGPYKIMNSSHVLLANSPSAARSIVGSDSDEEEERGQDQARDEEETQSSSANSTDVELNIVSSPRSSTTASAATTAPSPSSVSSGATAADATGEEDVVDLGASDKNIQSV</sequence>
<evidence type="ECO:0000256" key="1">
    <source>
        <dbReference type="SAM" id="MobiDB-lite"/>
    </source>
</evidence>
<feature type="compositionally biased region" description="Low complexity" evidence="1">
    <location>
        <begin position="178"/>
        <end position="205"/>
    </location>
</feature>
<protein>
    <submittedName>
        <fullName evidence="3">Uncharacterized protein</fullName>
    </submittedName>
</protein>
<dbReference type="Proteomes" id="UP000019132">
    <property type="component" value="Unassembled WGS sequence"/>
</dbReference>
<evidence type="ECO:0000256" key="2">
    <source>
        <dbReference type="SAM" id="Phobius"/>
    </source>
</evidence>
<evidence type="ECO:0000313" key="4">
    <source>
        <dbReference type="Proteomes" id="UP000019132"/>
    </source>
</evidence>
<proteinExistence type="predicted"/>
<reference evidence="3" key="3">
    <citation type="submission" date="2015-02" db="UniProtKB">
        <authorList>
            <consortium name="EnsemblProtists"/>
        </authorList>
    </citation>
    <scope>IDENTIFICATION</scope>
    <source>
        <strain evidence="3">DAOM BR144</strain>
    </source>
</reference>
<organism evidence="3 4">
    <name type="scientific">Globisporangium ultimum (strain ATCC 200006 / CBS 805.95 / DAOM BR144)</name>
    <name type="common">Pythium ultimum</name>
    <dbReference type="NCBI Taxonomy" id="431595"/>
    <lineage>
        <taxon>Eukaryota</taxon>
        <taxon>Sar</taxon>
        <taxon>Stramenopiles</taxon>
        <taxon>Oomycota</taxon>
        <taxon>Peronosporomycetes</taxon>
        <taxon>Pythiales</taxon>
        <taxon>Pythiaceae</taxon>
        <taxon>Globisporangium</taxon>
    </lineage>
</organism>
<dbReference type="EnsemblProtists" id="PYU1_T011002">
    <property type="protein sequence ID" value="PYU1_T011002"/>
    <property type="gene ID" value="PYU1_G010978"/>
</dbReference>
<dbReference type="EMBL" id="GL376590">
    <property type="status" value="NOT_ANNOTATED_CDS"/>
    <property type="molecule type" value="Genomic_DNA"/>
</dbReference>
<feature type="compositionally biased region" description="Polar residues" evidence="1">
    <location>
        <begin position="163"/>
        <end position="172"/>
    </location>
</feature>
<feature type="transmembrane region" description="Helical" evidence="2">
    <location>
        <begin position="96"/>
        <end position="112"/>
    </location>
</feature>
<keyword evidence="4" id="KW-1185">Reference proteome</keyword>
<dbReference type="HOGENOM" id="CLU_092993_1_0_1"/>
<dbReference type="eggNOG" id="ENOG502S43G">
    <property type="taxonomic scope" value="Eukaryota"/>
</dbReference>